<dbReference type="PANTHER" id="PTHR31414:SF19">
    <property type="entry name" value="TRANSMEMBRANE PROTEIN"/>
    <property type="match status" value="1"/>
</dbReference>
<protein>
    <submittedName>
        <fullName evidence="3">Uncharacterized protein</fullName>
    </submittedName>
</protein>
<feature type="transmembrane region" description="Helical" evidence="1">
    <location>
        <begin position="478"/>
        <end position="497"/>
    </location>
</feature>
<dbReference type="EMBL" id="JACGWJ010000013">
    <property type="protein sequence ID" value="KAL0377913.1"/>
    <property type="molecule type" value="Genomic_DNA"/>
</dbReference>
<organism evidence="3">
    <name type="scientific">Sesamum radiatum</name>
    <name type="common">Black benniseed</name>
    <dbReference type="NCBI Taxonomy" id="300843"/>
    <lineage>
        <taxon>Eukaryota</taxon>
        <taxon>Viridiplantae</taxon>
        <taxon>Streptophyta</taxon>
        <taxon>Embryophyta</taxon>
        <taxon>Tracheophyta</taxon>
        <taxon>Spermatophyta</taxon>
        <taxon>Magnoliopsida</taxon>
        <taxon>eudicotyledons</taxon>
        <taxon>Gunneridae</taxon>
        <taxon>Pentapetalae</taxon>
        <taxon>asterids</taxon>
        <taxon>lamiids</taxon>
        <taxon>Lamiales</taxon>
        <taxon>Pedaliaceae</taxon>
        <taxon>Sesamum</taxon>
    </lineage>
</organism>
<reference evidence="3" key="1">
    <citation type="submission" date="2020-06" db="EMBL/GenBank/DDBJ databases">
        <authorList>
            <person name="Li T."/>
            <person name="Hu X."/>
            <person name="Zhang T."/>
            <person name="Song X."/>
            <person name="Zhang H."/>
            <person name="Dai N."/>
            <person name="Sheng W."/>
            <person name="Hou X."/>
            <person name="Wei L."/>
        </authorList>
    </citation>
    <scope>NUCLEOTIDE SEQUENCE</scope>
    <source>
        <strain evidence="3">G02</strain>
        <tissue evidence="3">Leaf</tissue>
    </source>
</reference>
<keyword evidence="1" id="KW-0472">Membrane</keyword>
<proteinExistence type="predicted"/>
<feature type="transmembrane region" description="Helical" evidence="1">
    <location>
        <begin position="69"/>
        <end position="91"/>
    </location>
</feature>
<feature type="transmembrane region" description="Helical" evidence="1">
    <location>
        <begin position="247"/>
        <end position="274"/>
    </location>
</feature>
<dbReference type="InterPro" id="IPR040283">
    <property type="entry name" value="DDB_G0292058-like"/>
</dbReference>
<dbReference type="GO" id="GO:0016020">
    <property type="term" value="C:membrane"/>
    <property type="evidence" value="ECO:0007669"/>
    <property type="project" value="TreeGrafter"/>
</dbReference>
<dbReference type="PANTHER" id="PTHR31414">
    <property type="entry name" value="TRANSMEMBRANE PROTEIN DDB_G0292058"/>
    <property type="match status" value="1"/>
</dbReference>
<keyword evidence="1" id="KW-0812">Transmembrane</keyword>
<evidence type="ECO:0000256" key="1">
    <source>
        <dbReference type="SAM" id="Phobius"/>
    </source>
</evidence>
<evidence type="ECO:0000256" key="2">
    <source>
        <dbReference type="SAM" id="SignalP"/>
    </source>
</evidence>
<gene>
    <name evidence="3" type="ORF">Sradi_3096800</name>
</gene>
<feature type="signal peptide" evidence="2">
    <location>
        <begin position="1"/>
        <end position="24"/>
    </location>
</feature>
<feature type="transmembrane region" description="Helical" evidence="1">
    <location>
        <begin position="216"/>
        <end position="240"/>
    </location>
</feature>
<keyword evidence="2" id="KW-0732">Signal</keyword>
<feature type="transmembrane region" description="Helical" evidence="1">
    <location>
        <begin position="111"/>
        <end position="133"/>
    </location>
</feature>
<comment type="caution">
    <text evidence="3">The sequence shown here is derived from an EMBL/GenBank/DDBJ whole genome shotgun (WGS) entry which is preliminary data.</text>
</comment>
<reference evidence="3" key="2">
    <citation type="journal article" date="2024" name="Plant">
        <title>Genomic evolution and insights into agronomic trait innovations of Sesamum species.</title>
        <authorList>
            <person name="Miao H."/>
            <person name="Wang L."/>
            <person name="Qu L."/>
            <person name="Liu H."/>
            <person name="Sun Y."/>
            <person name="Le M."/>
            <person name="Wang Q."/>
            <person name="Wei S."/>
            <person name="Zheng Y."/>
            <person name="Lin W."/>
            <person name="Duan Y."/>
            <person name="Cao H."/>
            <person name="Xiong S."/>
            <person name="Wang X."/>
            <person name="Wei L."/>
            <person name="Li C."/>
            <person name="Ma Q."/>
            <person name="Ju M."/>
            <person name="Zhao R."/>
            <person name="Li G."/>
            <person name="Mu C."/>
            <person name="Tian Q."/>
            <person name="Mei H."/>
            <person name="Zhang T."/>
            <person name="Gao T."/>
            <person name="Zhang H."/>
        </authorList>
    </citation>
    <scope>NUCLEOTIDE SEQUENCE</scope>
    <source>
        <strain evidence="3">G02</strain>
    </source>
</reference>
<sequence length="523" mass="58767">MFKSSENAIRFVLLLVSITPFTQNSLVFASTLSDRIATRPDPLRKFKHYSRDYDISDKHYWASTAFTGIPGYAVAGVWLLSGLGFAVFVVVKNLNGSASPVVDPPNSSNLIMFFLIVLFTVFAISASSVIIAANQKSLQRAEKLEDTLFGAGDDTSQTMGKVRATLRRMQTSLLPYDSKTCTLLDLIGHRLRKGSLRIHGFVGSTRKSCDQFIHTFYLVNLVAVSVNLVLLVAGLVLITLHYRPGIIVLIFSCWILTTFSWILTGLDFFFYTFIGDTCSTLTNYMEDPRNNSLSDMLPCPKSMDSDITLGQINHGVHDFIAEINSKIREVLASIGGTEYQPIPEICDPFSAAPSFSYSPQICRNDSIQVRNLPNVGHQTNLILASYIKKHTQTLILTYSQVLSRFICYEDNTTENCQADGRFLPEAVYPVSLAYCQSIQDFIDIYPDMFGLMKCSAVKRAFSDIVQRQCKPMRRTTKVLWSSMLVFSIVMVVVVLLWSDKAIRDRRRCSVRWSIFHRQVHGSS</sequence>
<feature type="chain" id="PRO_5044025314" evidence="2">
    <location>
        <begin position="25"/>
        <end position="523"/>
    </location>
</feature>
<accession>A0AAW2REW6</accession>
<name>A0AAW2REW6_SESRA</name>
<dbReference type="AlphaFoldDB" id="A0AAW2REW6"/>
<evidence type="ECO:0000313" key="3">
    <source>
        <dbReference type="EMBL" id="KAL0377913.1"/>
    </source>
</evidence>
<keyword evidence="1" id="KW-1133">Transmembrane helix</keyword>